<dbReference type="STRING" id="203124.Tery_0899"/>
<evidence type="ECO:0000259" key="1">
    <source>
        <dbReference type="Pfam" id="PF01850"/>
    </source>
</evidence>
<dbReference type="Pfam" id="PF01850">
    <property type="entry name" value="PIN"/>
    <property type="match status" value="1"/>
</dbReference>
<gene>
    <name evidence="2" type="ordered locus">Tery_0899</name>
</gene>
<dbReference type="HOGENOM" id="CLU_208657_0_0_3"/>
<reference evidence="2" key="1">
    <citation type="submission" date="2006-06" db="EMBL/GenBank/DDBJ databases">
        <title>Complete sequence of Trichodesmium erythraeum IMS101.</title>
        <authorList>
            <consortium name="US DOE Joint Genome Institute"/>
            <person name="Copeland A."/>
            <person name="Lucas S."/>
            <person name="Lapidus A."/>
            <person name="Barry K."/>
            <person name="Detter J.C."/>
            <person name="Glavina del Rio T."/>
            <person name="Hammon N."/>
            <person name="Israni S."/>
            <person name="Dalin E."/>
            <person name="Tice H."/>
            <person name="Pitluck S."/>
            <person name="Kiss H."/>
            <person name="Munk A.C."/>
            <person name="Brettin T."/>
            <person name="Bruce D."/>
            <person name="Han C."/>
            <person name="Tapia R."/>
            <person name="Gilna P."/>
            <person name="Schmutz J."/>
            <person name="Larimer F."/>
            <person name="Land M."/>
            <person name="Hauser L."/>
            <person name="Kyrpides N."/>
            <person name="Kim E."/>
            <person name="Richardson P."/>
        </authorList>
    </citation>
    <scope>NUCLEOTIDE SEQUENCE [LARGE SCALE GENOMIC DNA]</scope>
    <source>
        <strain evidence="2">IMS101</strain>
    </source>
</reference>
<dbReference type="AlphaFoldDB" id="Q117M4"/>
<organism evidence="2">
    <name type="scientific">Trichodesmium erythraeum (strain IMS101)</name>
    <dbReference type="NCBI Taxonomy" id="203124"/>
    <lineage>
        <taxon>Bacteria</taxon>
        <taxon>Bacillati</taxon>
        <taxon>Cyanobacteriota</taxon>
        <taxon>Cyanophyceae</taxon>
        <taxon>Oscillatoriophycideae</taxon>
        <taxon>Oscillatoriales</taxon>
        <taxon>Microcoleaceae</taxon>
        <taxon>Trichodesmium</taxon>
    </lineage>
</organism>
<name>Q117M4_TRIEI</name>
<evidence type="ECO:0000313" key="2">
    <source>
        <dbReference type="EMBL" id="ABG50300.1"/>
    </source>
</evidence>
<dbReference type="KEGG" id="ter:Tery_0899"/>
<dbReference type="InterPro" id="IPR029060">
    <property type="entry name" value="PIN-like_dom_sf"/>
</dbReference>
<dbReference type="InterPro" id="IPR002716">
    <property type="entry name" value="PIN_dom"/>
</dbReference>
<dbReference type="EMBL" id="CP000393">
    <property type="protein sequence ID" value="ABG50300.1"/>
    <property type="molecule type" value="Genomic_DNA"/>
</dbReference>
<sequence length="62" mass="6921">MDINSETALIAADIRVRYNLKLPDALQIATAIQSNCDAFLTNDLQFKKVRELSILVVSELTL</sequence>
<protein>
    <submittedName>
        <fullName evidence="2">PilT protein-like</fullName>
    </submittedName>
</protein>
<dbReference type="Gene3D" id="3.40.50.1010">
    <property type="entry name" value="5'-nuclease"/>
    <property type="match status" value="1"/>
</dbReference>
<dbReference type="SUPFAM" id="SSF88723">
    <property type="entry name" value="PIN domain-like"/>
    <property type="match status" value="1"/>
</dbReference>
<accession>Q117M4</accession>
<feature type="domain" description="PIN" evidence="1">
    <location>
        <begin position="2"/>
        <end position="51"/>
    </location>
</feature>
<proteinExistence type="predicted"/>
<dbReference type="eggNOG" id="COG5573">
    <property type="taxonomic scope" value="Bacteria"/>
</dbReference>